<reference evidence="7 8" key="1">
    <citation type="submission" date="2020-06" db="EMBL/GenBank/DDBJ databases">
        <title>Genome mining for natural products.</title>
        <authorList>
            <person name="Zhang B."/>
            <person name="Shi J."/>
            <person name="Ge H."/>
        </authorList>
    </citation>
    <scope>NUCLEOTIDE SEQUENCE [LARGE SCALE GENOMIC DNA]</scope>
    <source>
        <strain evidence="7 8">NA00687</strain>
    </source>
</reference>
<dbReference type="PANTHER" id="PTHR43776">
    <property type="entry name" value="TRANSPORT ATP-BINDING PROTEIN"/>
    <property type="match status" value="1"/>
</dbReference>
<evidence type="ECO:0000259" key="6">
    <source>
        <dbReference type="PROSITE" id="PS50893"/>
    </source>
</evidence>
<evidence type="ECO:0000256" key="1">
    <source>
        <dbReference type="ARBA" id="ARBA00005417"/>
    </source>
</evidence>
<dbReference type="NCBIfam" id="NF007739">
    <property type="entry name" value="PRK10419.1"/>
    <property type="match status" value="2"/>
</dbReference>
<dbReference type="InterPro" id="IPR027417">
    <property type="entry name" value="P-loop_NTPase"/>
</dbReference>
<keyword evidence="3" id="KW-0547">Nucleotide-binding</keyword>
<dbReference type="PANTHER" id="PTHR43776:SF7">
    <property type="entry name" value="D,D-DIPEPTIDE TRANSPORT ATP-BINDING PROTEIN DDPF-RELATED"/>
    <property type="match status" value="1"/>
</dbReference>
<dbReference type="InterPro" id="IPR003593">
    <property type="entry name" value="AAA+_ATPase"/>
</dbReference>
<dbReference type="Pfam" id="PF08352">
    <property type="entry name" value="oligo_HPY"/>
    <property type="match status" value="2"/>
</dbReference>
<dbReference type="Pfam" id="PF00005">
    <property type="entry name" value="ABC_tran"/>
    <property type="match status" value="2"/>
</dbReference>
<dbReference type="GO" id="GO:0055085">
    <property type="term" value="P:transmembrane transport"/>
    <property type="evidence" value="ECO:0007669"/>
    <property type="project" value="UniProtKB-ARBA"/>
</dbReference>
<comment type="similarity">
    <text evidence="1">Belongs to the ABC transporter superfamily.</text>
</comment>
<evidence type="ECO:0000256" key="3">
    <source>
        <dbReference type="ARBA" id="ARBA00022741"/>
    </source>
</evidence>
<dbReference type="NCBIfam" id="NF008453">
    <property type="entry name" value="PRK11308.1"/>
    <property type="match status" value="2"/>
</dbReference>
<dbReference type="Gene3D" id="3.40.50.300">
    <property type="entry name" value="P-loop containing nucleotide triphosphate hydrolases"/>
    <property type="match status" value="2"/>
</dbReference>
<dbReference type="PROSITE" id="PS00211">
    <property type="entry name" value="ABC_TRANSPORTER_1"/>
    <property type="match status" value="2"/>
</dbReference>
<keyword evidence="8" id="KW-1185">Reference proteome</keyword>
<dbReference type="SMART" id="SM00382">
    <property type="entry name" value="AAA"/>
    <property type="match status" value="2"/>
</dbReference>
<proteinExistence type="inferred from homology"/>
<evidence type="ECO:0000256" key="4">
    <source>
        <dbReference type="ARBA" id="ARBA00022840"/>
    </source>
</evidence>
<sequence length="586" mass="62801">MAESGHPALRVSDLSVSFTRAHDAHGGADAVPAVRELTFEVAPGEVLGLVGESGSGKSTVGLAVLGLHDAARTRVTGSIQVGGTEIVGASEKRLCAVRGSRAAMVFQDALAALSPFHTVGAQLAEAYRLHHPGAGRAAARERASEMLERVAIPVARARDYPHQFSGGMRQRVMIAMALVNSPDLLIADEPTTALDARVQRQVLRLLDELRREHGTAVLLVTHDVGVVAEMADRMLVLRGGREVEQGPAEKLLTAASEPYTRALIGAAPTLRTEPGTRLPTVDDPDPAPAPARAPFARRDGATPARRSGREEPAGPTTVPAAGKPVPPIAEVRGLRVEFPARGPRLPGLRRPPLQAVRGISLAIAPGETLGLVGESGSGKSTTARVLAGLQRPTAGTVRFDGRDISAAARSTALRRELSREVQLVFQDPYASLNPRRTVEQIVTMPLQVHTRQGAAERRERAVWLLERVGLRAEHLGRYPHEFSGGQRQRVGIARALAVEPRLLIADEPVSALDVSVQAQVLNLLMDLREEFGLSLLFVSHDLAVVRHFCDRIAVLRGGEIVETGTRDEVFDQPSHDYTRELLAATL</sequence>
<keyword evidence="4 7" id="KW-0067">ATP-binding</keyword>
<dbReference type="SUPFAM" id="SSF52540">
    <property type="entry name" value="P-loop containing nucleoside triphosphate hydrolases"/>
    <property type="match status" value="2"/>
</dbReference>
<dbReference type="InterPro" id="IPR017871">
    <property type="entry name" value="ABC_transporter-like_CS"/>
</dbReference>
<evidence type="ECO:0000313" key="7">
    <source>
        <dbReference type="EMBL" id="QKW49161.1"/>
    </source>
</evidence>
<dbReference type="InterPro" id="IPR050319">
    <property type="entry name" value="ABC_transp_ATP-bind"/>
</dbReference>
<keyword evidence="2" id="KW-0813">Transport</keyword>
<evidence type="ECO:0000256" key="2">
    <source>
        <dbReference type="ARBA" id="ARBA00022448"/>
    </source>
</evidence>
<dbReference type="Proteomes" id="UP000509303">
    <property type="component" value="Chromosome"/>
</dbReference>
<dbReference type="FunFam" id="3.40.50.300:FF:000016">
    <property type="entry name" value="Oligopeptide ABC transporter ATP-binding component"/>
    <property type="match status" value="2"/>
</dbReference>
<dbReference type="EMBL" id="CP054929">
    <property type="protein sequence ID" value="QKW49161.1"/>
    <property type="molecule type" value="Genomic_DNA"/>
</dbReference>
<feature type="domain" description="ABC transporter" evidence="6">
    <location>
        <begin position="334"/>
        <end position="582"/>
    </location>
</feature>
<dbReference type="GO" id="GO:0016887">
    <property type="term" value="F:ATP hydrolysis activity"/>
    <property type="evidence" value="ECO:0007669"/>
    <property type="project" value="InterPro"/>
</dbReference>
<feature type="domain" description="ABC transporter" evidence="6">
    <location>
        <begin position="9"/>
        <end position="264"/>
    </location>
</feature>
<accession>A0A7H8N498</accession>
<evidence type="ECO:0000256" key="5">
    <source>
        <dbReference type="SAM" id="MobiDB-lite"/>
    </source>
</evidence>
<dbReference type="AlphaFoldDB" id="A0A7H8N498"/>
<organism evidence="7 8">
    <name type="scientific">Streptomyces buecherae</name>
    <dbReference type="NCBI Taxonomy" id="2763006"/>
    <lineage>
        <taxon>Bacteria</taxon>
        <taxon>Bacillati</taxon>
        <taxon>Actinomycetota</taxon>
        <taxon>Actinomycetes</taxon>
        <taxon>Kitasatosporales</taxon>
        <taxon>Streptomycetaceae</taxon>
        <taxon>Streptomyces</taxon>
    </lineage>
</organism>
<dbReference type="PROSITE" id="PS50893">
    <property type="entry name" value="ABC_TRANSPORTER_2"/>
    <property type="match status" value="2"/>
</dbReference>
<dbReference type="InterPro" id="IPR003439">
    <property type="entry name" value="ABC_transporter-like_ATP-bd"/>
</dbReference>
<feature type="region of interest" description="Disordered" evidence="5">
    <location>
        <begin position="266"/>
        <end position="326"/>
    </location>
</feature>
<gene>
    <name evidence="7" type="ORF">HUT08_05925</name>
</gene>
<dbReference type="GO" id="GO:0015833">
    <property type="term" value="P:peptide transport"/>
    <property type="evidence" value="ECO:0007669"/>
    <property type="project" value="InterPro"/>
</dbReference>
<name>A0A7H8N498_9ACTN</name>
<evidence type="ECO:0000313" key="8">
    <source>
        <dbReference type="Proteomes" id="UP000509303"/>
    </source>
</evidence>
<dbReference type="GO" id="GO:0005524">
    <property type="term" value="F:ATP binding"/>
    <property type="evidence" value="ECO:0007669"/>
    <property type="project" value="UniProtKB-KW"/>
</dbReference>
<dbReference type="CDD" id="cd03257">
    <property type="entry name" value="ABC_NikE_OppD_transporters"/>
    <property type="match status" value="2"/>
</dbReference>
<protein>
    <submittedName>
        <fullName evidence="7">ABC transporter ATP-binding protein</fullName>
    </submittedName>
</protein>
<dbReference type="InterPro" id="IPR013563">
    <property type="entry name" value="Oligopep_ABC_C"/>
</dbReference>
<dbReference type="RefSeq" id="WP_176160894.1">
    <property type="nucleotide sequence ID" value="NZ_CP054929.1"/>
</dbReference>